<dbReference type="InterPro" id="IPR002327">
    <property type="entry name" value="Cyt_c_1A/1B"/>
</dbReference>
<keyword evidence="2 6" id="KW-0349">Heme</keyword>
<dbReference type="InterPro" id="IPR011041">
    <property type="entry name" value="Quinoprot_gluc/sorb_DH_b-prop"/>
</dbReference>
<accession>A0ABT8WQH7</accession>
<reference evidence="8" key="1">
    <citation type="submission" date="2023-07" db="EMBL/GenBank/DDBJ databases">
        <title>Two novel species in the genus Flavivirga.</title>
        <authorList>
            <person name="Kwon K."/>
        </authorList>
    </citation>
    <scope>NUCLEOTIDE SEQUENCE</scope>
    <source>
        <strain evidence="8">KACC 14158</strain>
    </source>
</reference>
<dbReference type="InterPro" id="IPR036909">
    <property type="entry name" value="Cyt_c-like_dom_sf"/>
</dbReference>
<dbReference type="SUPFAM" id="SSF46626">
    <property type="entry name" value="Cytochrome c"/>
    <property type="match status" value="1"/>
</dbReference>
<sequence length="551" mass="62809">MKFSRFKQLLLLLLVMFCCACIFFLGFLVSEDEMRGHSKIRSLLKGLELSSEPIVKMTSIFTELETVSVSIPTDRIGEGGAVTSFKDELVVITHEGRIFLVNEAGYKETEILAPDNGFEAYKKASLSDKFKDLTHVFDWFRYNDILYYSENENDYLVLSYTEWIAENECYGTTISRIKLPANTNSLLDIKIKPTDWDVVYRTQPCLKLKSKYRAIEGHMAGGRIAIRSGHKMVLGNGDYHWDGVYAPKSYAQATDNDYGKVLEIDLDLGTSKHLSIGNRNMQGVVVDDSGQIWITEHGVRGGDELNLIELDQNYGWPNETLGTAYNHNPWPMSSSYGRHEKYTAPIYAWIPSIAVSGITQINNFHPAWDGDLLVSSLIAKKIVRIRIKDKRVLFAEPIDTGERIRYVHQHSNGKIVLWTDSKKIQFISPINNKDIQSQLENFCKTQKLNDIQQNKFLSYANKCMECHEFNNYNHEKAPGLGAIFDREIATTDYKNYSKGLRSKNGKWTKENLEAYLRDPQSFAPGTFMPNQGIEDSEVLKSIIAFLEKICI</sequence>
<evidence type="ECO:0000256" key="2">
    <source>
        <dbReference type="ARBA" id="ARBA00022617"/>
    </source>
</evidence>
<gene>
    <name evidence="8" type="ORF">Q4Q40_13710</name>
</gene>
<dbReference type="Proteomes" id="UP001176806">
    <property type="component" value="Unassembled WGS sequence"/>
</dbReference>
<evidence type="ECO:0000256" key="5">
    <source>
        <dbReference type="ARBA" id="ARBA00023004"/>
    </source>
</evidence>
<dbReference type="PROSITE" id="PS51007">
    <property type="entry name" value="CYTC"/>
    <property type="match status" value="1"/>
</dbReference>
<evidence type="ECO:0000313" key="8">
    <source>
        <dbReference type="EMBL" id="MDO5975249.1"/>
    </source>
</evidence>
<keyword evidence="1" id="KW-0813">Transport</keyword>
<name>A0ABT8WQH7_9FLAO</name>
<proteinExistence type="predicted"/>
<evidence type="ECO:0000256" key="1">
    <source>
        <dbReference type="ARBA" id="ARBA00022448"/>
    </source>
</evidence>
<dbReference type="InterPro" id="IPR012938">
    <property type="entry name" value="Glc/Sorbosone_DH"/>
</dbReference>
<dbReference type="Pfam" id="PF07995">
    <property type="entry name" value="GSDH"/>
    <property type="match status" value="1"/>
</dbReference>
<evidence type="ECO:0000256" key="3">
    <source>
        <dbReference type="ARBA" id="ARBA00022723"/>
    </source>
</evidence>
<dbReference type="SUPFAM" id="SSF50952">
    <property type="entry name" value="Soluble quinoprotein glucose dehydrogenase"/>
    <property type="match status" value="1"/>
</dbReference>
<dbReference type="Gene3D" id="2.120.10.30">
    <property type="entry name" value="TolB, C-terminal domain"/>
    <property type="match status" value="1"/>
</dbReference>
<dbReference type="PRINTS" id="PR00604">
    <property type="entry name" value="CYTCHRMECIAB"/>
</dbReference>
<evidence type="ECO:0000313" key="9">
    <source>
        <dbReference type="Proteomes" id="UP001176806"/>
    </source>
</evidence>
<feature type="domain" description="Cytochrome c" evidence="7">
    <location>
        <begin position="449"/>
        <end position="550"/>
    </location>
</feature>
<dbReference type="EMBL" id="JAUOEL010000004">
    <property type="protein sequence ID" value="MDO5975249.1"/>
    <property type="molecule type" value="Genomic_DNA"/>
</dbReference>
<protein>
    <submittedName>
        <fullName evidence="8">PQQ-dependent sugar dehydrogenase</fullName>
    </submittedName>
</protein>
<organism evidence="8 9">
    <name type="scientific">Flavivirga jejuensis</name>
    <dbReference type="NCBI Taxonomy" id="870487"/>
    <lineage>
        <taxon>Bacteria</taxon>
        <taxon>Pseudomonadati</taxon>
        <taxon>Bacteroidota</taxon>
        <taxon>Flavobacteriia</taxon>
        <taxon>Flavobacteriales</taxon>
        <taxon>Flavobacteriaceae</taxon>
        <taxon>Flavivirga</taxon>
    </lineage>
</organism>
<keyword evidence="5 6" id="KW-0408">Iron</keyword>
<comment type="caution">
    <text evidence="8">The sequence shown here is derived from an EMBL/GenBank/DDBJ whole genome shotgun (WGS) entry which is preliminary data.</text>
</comment>
<keyword evidence="9" id="KW-1185">Reference proteome</keyword>
<keyword evidence="4" id="KW-0249">Electron transport</keyword>
<dbReference type="Gene3D" id="1.10.760.10">
    <property type="entry name" value="Cytochrome c-like domain"/>
    <property type="match status" value="1"/>
</dbReference>
<dbReference type="InterPro" id="IPR009056">
    <property type="entry name" value="Cyt_c-like_dom"/>
</dbReference>
<evidence type="ECO:0000259" key="7">
    <source>
        <dbReference type="PROSITE" id="PS51007"/>
    </source>
</evidence>
<keyword evidence="3 6" id="KW-0479">Metal-binding</keyword>
<dbReference type="InterPro" id="IPR011042">
    <property type="entry name" value="6-blade_b-propeller_TolB-like"/>
</dbReference>
<evidence type="ECO:0000256" key="4">
    <source>
        <dbReference type="ARBA" id="ARBA00022982"/>
    </source>
</evidence>
<dbReference type="PANTHER" id="PTHR11961">
    <property type="entry name" value="CYTOCHROME C"/>
    <property type="match status" value="1"/>
</dbReference>
<evidence type="ECO:0000256" key="6">
    <source>
        <dbReference type="PROSITE-ProRule" id="PRU00433"/>
    </source>
</evidence>